<gene>
    <name evidence="1" type="ORF">HLH48_13935</name>
</gene>
<proteinExistence type="predicted"/>
<dbReference type="AlphaFoldDB" id="A0A7W4IEH1"/>
<organism evidence="1 2">
    <name type="scientific">Gluconacetobacter sacchari</name>
    <dbReference type="NCBI Taxonomy" id="92759"/>
    <lineage>
        <taxon>Bacteria</taxon>
        <taxon>Pseudomonadati</taxon>
        <taxon>Pseudomonadota</taxon>
        <taxon>Alphaproteobacteria</taxon>
        <taxon>Acetobacterales</taxon>
        <taxon>Acetobacteraceae</taxon>
        <taxon>Gluconacetobacter</taxon>
    </lineage>
</organism>
<name>A0A7W4IEH1_9PROT</name>
<sequence length="80" mass="8953">MTACSDRHPRPVDELATIVSHEAVNREYRNMMLLGQQYFYYNAPFAGYSQDQLPSNSQAARALGGVTYASYCTNPVNTQT</sequence>
<accession>A0A7W4IEH1</accession>
<dbReference type="EMBL" id="JABEQJ010000018">
    <property type="protein sequence ID" value="MBB2161257.1"/>
    <property type="molecule type" value="Genomic_DNA"/>
</dbReference>
<dbReference type="RefSeq" id="WP_182998091.1">
    <property type="nucleotide sequence ID" value="NZ_JABEQJ010000018.1"/>
</dbReference>
<comment type="caution">
    <text evidence="1">The sequence shown here is derived from an EMBL/GenBank/DDBJ whole genome shotgun (WGS) entry which is preliminary data.</text>
</comment>
<dbReference type="Proteomes" id="UP000589085">
    <property type="component" value="Unassembled WGS sequence"/>
</dbReference>
<reference evidence="1 2" key="1">
    <citation type="submission" date="2020-04" db="EMBL/GenBank/DDBJ databases">
        <title>Description of novel Gluconacetobacter.</title>
        <authorList>
            <person name="Sombolestani A."/>
        </authorList>
    </citation>
    <scope>NUCLEOTIDE SEQUENCE [LARGE SCALE GENOMIC DNA]</scope>
    <source>
        <strain evidence="1 2">LMG 19747</strain>
    </source>
</reference>
<evidence type="ECO:0000313" key="2">
    <source>
        <dbReference type="Proteomes" id="UP000589085"/>
    </source>
</evidence>
<evidence type="ECO:0000313" key="1">
    <source>
        <dbReference type="EMBL" id="MBB2161257.1"/>
    </source>
</evidence>
<protein>
    <submittedName>
        <fullName evidence="1">Uncharacterized protein</fullName>
    </submittedName>
</protein>